<evidence type="ECO:0000313" key="1">
    <source>
        <dbReference type="EMBL" id="CAE7496179.1"/>
    </source>
</evidence>
<protein>
    <recommendedName>
        <fullName evidence="3">PAP-associated domain-containing protein</fullName>
    </recommendedName>
</protein>
<dbReference type="PROSITE" id="PS51257">
    <property type="entry name" value="PROKAR_LIPOPROTEIN"/>
    <property type="match status" value="1"/>
</dbReference>
<sequence>MLAKSCLYLKTWAQRHGLYGQQNGFPSGLGFSCMAIFAAQCLEPPAADHVLEVPELLDISHVHQLREREKTNVEDLSRIVHGIFLFYADVFDWDAEQVSPRLGRRQLRPARSADKVLSIEDPVLPDLDLARPYMNPARSGELRRAFLRTCDLLAQGKWEAAWKPALS</sequence>
<dbReference type="PANTHER" id="PTHR12271:SF40">
    <property type="entry name" value="POLY(A) RNA POLYMERASE GLD2"/>
    <property type="match status" value="1"/>
</dbReference>
<dbReference type="OrthoDB" id="424915at2759"/>
<evidence type="ECO:0000313" key="2">
    <source>
        <dbReference type="Proteomes" id="UP000649617"/>
    </source>
</evidence>
<dbReference type="GO" id="GO:0016779">
    <property type="term" value="F:nucleotidyltransferase activity"/>
    <property type="evidence" value="ECO:0007669"/>
    <property type="project" value="TreeGrafter"/>
</dbReference>
<dbReference type="EMBL" id="CAJNIZ010026925">
    <property type="protein sequence ID" value="CAE7496179.1"/>
    <property type="molecule type" value="Genomic_DNA"/>
</dbReference>
<dbReference type="GO" id="GO:0031123">
    <property type="term" value="P:RNA 3'-end processing"/>
    <property type="evidence" value="ECO:0007669"/>
    <property type="project" value="TreeGrafter"/>
</dbReference>
<dbReference type="Gene3D" id="1.10.1410.10">
    <property type="match status" value="1"/>
</dbReference>
<comment type="caution">
    <text evidence="1">The sequence shown here is derived from an EMBL/GenBank/DDBJ whole genome shotgun (WGS) entry which is preliminary data.</text>
</comment>
<accession>A0A812SYN5</accession>
<dbReference type="Proteomes" id="UP000649617">
    <property type="component" value="Unassembled WGS sequence"/>
</dbReference>
<proteinExistence type="predicted"/>
<dbReference type="AlphaFoldDB" id="A0A812SYN5"/>
<organism evidence="1 2">
    <name type="scientific">Symbiodinium pilosum</name>
    <name type="common">Dinoflagellate</name>
    <dbReference type="NCBI Taxonomy" id="2952"/>
    <lineage>
        <taxon>Eukaryota</taxon>
        <taxon>Sar</taxon>
        <taxon>Alveolata</taxon>
        <taxon>Dinophyceae</taxon>
        <taxon>Suessiales</taxon>
        <taxon>Symbiodiniaceae</taxon>
        <taxon>Symbiodinium</taxon>
    </lineage>
</organism>
<name>A0A812SYN5_SYMPI</name>
<dbReference type="PANTHER" id="PTHR12271">
    <property type="entry name" value="POLY A POLYMERASE CID PAP -RELATED"/>
    <property type="match status" value="1"/>
</dbReference>
<evidence type="ECO:0008006" key="3">
    <source>
        <dbReference type="Google" id="ProtNLM"/>
    </source>
</evidence>
<dbReference type="SUPFAM" id="SSF81631">
    <property type="entry name" value="PAP/OAS1 substrate-binding domain"/>
    <property type="match status" value="1"/>
</dbReference>
<keyword evidence="2" id="KW-1185">Reference proteome</keyword>
<reference evidence="1" key="1">
    <citation type="submission" date="2021-02" db="EMBL/GenBank/DDBJ databases">
        <authorList>
            <person name="Dougan E. K."/>
            <person name="Rhodes N."/>
            <person name="Thang M."/>
            <person name="Chan C."/>
        </authorList>
    </citation>
    <scope>NUCLEOTIDE SEQUENCE</scope>
</reference>
<gene>
    <name evidence="1" type="ORF">SPIL2461_LOCUS12807</name>
</gene>
<feature type="non-terminal residue" evidence="1">
    <location>
        <position position="1"/>
    </location>
</feature>